<dbReference type="InterPro" id="IPR004358">
    <property type="entry name" value="Sig_transdc_His_kin-like_C"/>
</dbReference>
<dbReference type="EMBL" id="BSDR01000001">
    <property type="protein sequence ID" value="GLI33187.1"/>
    <property type="molecule type" value="Genomic_DNA"/>
</dbReference>
<dbReference type="InterPro" id="IPR036097">
    <property type="entry name" value="HisK_dim/P_sf"/>
</dbReference>
<protein>
    <recommendedName>
        <fullName evidence="2">histidine kinase</fullName>
        <ecNumber evidence="2">2.7.13.3</ecNumber>
    </recommendedName>
</protein>
<feature type="domain" description="Histidine kinase" evidence="6">
    <location>
        <begin position="170"/>
        <end position="385"/>
    </location>
</feature>
<evidence type="ECO:0000256" key="2">
    <source>
        <dbReference type="ARBA" id="ARBA00012438"/>
    </source>
</evidence>
<dbReference type="InterPro" id="IPR003661">
    <property type="entry name" value="HisK_dim/P_dom"/>
</dbReference>
<dbReference type="SMART" id="SM00388">
    <property type="entry name" value="HisKA"/>
    <property type="match status" value="1"/>
</dbReference>
<dbReference type="SUPFAM" id="SSF52172">
    <property type="entry name" value="CheY-like"/>
    <property type="match status" value="1"/>
</dbReference>
<organism evidence="8 9">
    <name type="scientific">Desulforhabdus amnigena</name>
    <dbReference type="NCBI Taxonomy" id="40218"/>
    <lineage>
        <taxon>Bacteria</taxon>
        <taxon>Pseudomonadati</taxon>
        <taxon>Thermodesulfobacteriota</taxon>
        <taxon>Syntrophobacteria</taxon>
        <taxon>Syntrophobacterales</taxon>
        <taxon>Syntrophobacteraceae</taxon>
        <taxon>Desulforhabdus</taxon>
    </lineage>
</organism>
<keyword evidence="3 4" id="KW-0597">Phosphoprotein</keyword>
<dbReference type="Proteomes" id="UP001144372">
    <property type="component" value="Unassembled WGS sequence"/>
</dbReference>
<dbReference type="SUPFAM" id="SSF55874">
    <property type="entry name" value="ATPase domain of HSP90 chaperone/DNA topoisomerase II/histidine kinase"/>
    <property type="match status" value="1"/>
</dbReference>
<keyword evidence="5" id="KW-0175">Coiled coil</keyword>
<evidence type="ECO:0000256" key="5">
    <source>
        <dbReference type="SAM" id="Coils"/>
    </source>
</evidence>
<dbReference type="Gene3D" id="3.30.565.10">
    <property type="entry name" value="Histidine kinase-like ATPase, C-terminal domain"/>
    <property type="match status" value="1"/>
</dbReference>
<feature type="coiled-coil region" evidence="5">
    <location>
        <begin position="110"/>
        <end position="154"/>
    </location>
</feature>
<dbReference type="Pfam" id="PF02518">
    <property type="entry name" value="HATPase_c"/>
    <property type="match status" value="1"/>
</dbReference>
<dbReference type="SUPFAM" id="SSF47384">
    <property type="entry name" value="Homodimeric domain of signal transducing histidine kinase"/>
    <property type="match status" value="1"/>
</dbReference>
<feature type="modified residue" description="4-aspartylphosphate" evidence="4">
    <location>
        <position position="56"/>
    </location>
</feature>
<evidence type="ECO:0000313" key="9">
    <source>
        <dbReference type="Proteomes" id="UP001144372"/>
    </source>
</evidence>
<dbReference type="PRINTS" id="PR00344">
    <property type="entry name" value="BCTRLSENSOR"/>
</dbReference>
<gene>
    <name evidence="8" type="ORF">DAMNIGENAA_06200</name>
</gene>
<dbReference type="AlphaFoldDB" id="A0A9W6CZJ4"/>
<dbReference type="InterPro" id="IPR005467">
    <property type="entry name" value="His_kinase_dom"/>
</dbReference>
<evidence type="ECO:0000256" key="1">
    <source>
        <dbReference type="ARBA" id="ARBA00000085"/>
    </source>
</evidence>
<comment type="caution">
    <text evidence="8">The sequence shown here is derived from an EMBL/GenBank/DDBJ whole genome shotgun (WGS) entry which is preliminary data.</text>
</comment>
<evidence type="ECO:0000313" key="8">
    <source>
        <dbReference type="EMBL" id="GLI33187.1"/>
    </source>
</evidence>
<dbReference type="PROSITE" id="PS50110">
    <property type="entry name" value="RESPONSE_REGULATORY"/>
    <property type="match status" value="1"/>
</dbReference>
<sequence>MADRDTPILIIDDEPSVIEGLTEFLDDEGFEVHQALEGKSGLDVFRQVNPHLVMTDLRMSGMSGIELIGEIRKINAHTPIIVVTGYGTLESAIDAIRLDVFDFITKPIDLNSLKSTLDRARSSLQSAREVQNEMLDLRNQLQEFQEQWKEQLKKFSEVEPLIHTGRLVAGILHNLNNPLTYIMGQAELLQLTHPEVENLGSIKNQAVRMKRIMTTIMKRVKESQTRQSEWLQFNEILQEEVFFLESHPYFNADIKKDWQLAPDLPEFKGIAADFSQIFGNILRNAAEAMKDAPVKEVLLKTWHDSSGIHLIIQDTGPGIPKPLQEKVFQPFFSTKSTSMGAVGSMGMGIGLYHCKELIRQYGGWIELESEPGQGARFIIHLPLHLCKSSSDD</sequence>
<dbReference type="PROSITE" id="PS50109">
    <property type="entry name" value="HIS_KIN"/>
    <property type="match status" value="1"/>
</dbReference>
<reference evidence="8" key="1">
    <citation type="submission" date="2022-12" db="EMBL/GenBank/DDBJ databases">
        <title>Reference genome sequencing for broad-spectrum identification of bacterial and archaeal isolates by mass spectrometry.</title>
        <authorList>
            <person name="Sekiguchi Y."/>
            <person name="Tourlousse D.M."/>
        </authorList>
    </citation>
    <scope>NUCLEOTIDE SEQUENCE</scope>
    <source>
        <strain evidence="8">ASRB1</strain>
    </source>
</reference>
<dbReference type="EC" id="2.7.13.3" evidence="2"/>
<evidence type="ECO:0000256" key="4">
    <source>
        <dbReference type="PROSITE-ProRule" id="PRU00169"/>
    </source>
</evidence>
<evidence type="ECO:0000259" key="6">
    <source>
        <dbReference type="PROSITE" id="PS50109"/>
    </source>
</evidence>
<dbReference type="GO" id="GO:0000155">
    <property type="term" value="F:phosphorelay sensor kinase activity"/>
    <property type="evidence" value="ECO:0007669"/>
    <property type="project" value="InterPro"/>
</dbReference>
<dbReference type="InterPro" id="IPR001789">
    <property type="entry name" value="Sig_transdc_resp-reg_receiver"/>
</dbReference>
<dbReference type="PANTHER" id="PTHR43547:SF2">
    <property type="entry name" value="HYBRID SIGNAL TRANSDUCTION HISTIDINE KINASE C"/>
    <property type="match status" value="1"/>
</dbReference>
<dbReference type="SMART" id="SM00387">
    <property type="entry name" value="HATPase_c"/>
    <property type="match status" value="1"/>
</dbReference>
<accession>A0A9W6CZJ4</accession>
<proteinExistence type="predicted"/>
<feature type="domain" description="Response regulatory" evidence="7">
    <location>
        <begin position="7"/>
        <end position="121"/>
    </location>
</feature>
<dbReference type="Gene3D" id="1.10.287.130">
    <property type="match status" value="1"/>
</dbReference>
<name>A0A9W6CZJ4_9BACT</name>
<dbReference type="CDD" id="cd00082">
    <property type="entry name" value="HisKA"/>
    <property type="match status" value="1"/>
</dbReference>
<keyword evidence="9" id="KW-1185">Reference proteome</keyword>
<evidence type="ECO:0000259" key="7">
    <source>
        <dbReference type="PROSITE" id="PS50110"/>
    </source>
</evidence>
<comment type="catalytic activity">
    <reaction evidence="1">
        <text>ATP + protein L-histidine = ADP + protein N-phospho-L-histidine.</text>
        <dbReference type="EC" id="2.7.13.3"/>
    </reaction>
</comment>
<dbReference type="RefSeq" id="WP_281792202.1">
    <property type="nucleotide sequence ID" value="NZ_BSDR01000001.1"/>
</dbReference>
<dbReference type="InterPro" id="IPR011006">
    <property type="entry name" value="CheY-like_superfamily"/>
</dbReference>
<dbReference type="Pfam" id="PF00512">
    <property type="entry name" value="HisKA"/>
    <property type="match status" value="1"/>
</dbReference>
<evidence type="ECO:0000256" key="3">
    <source>
        <dbReference type="ARBA" id="ARBA00022553"/>
    </source>
</evidence>
<dbReference type="InterPro" id="IPR036890">
    <property type="entry name" value="HATPase_C_sf"/>
</dbReference>
<dbReference type="Gene3D" id="3.40.50.2300">
    <property type="match status" value="1"/>
</dbReference>
<dbReference type="SMART" id="SM00448">
    <property type="entry name" value="REC"/>
    <property type="match status" value="1"/>
</dbReference>
<dbReference type="Pfam" id="PF00072">
    <property type="entry name" value="Response_reg"/>
    <property type="match status" value="1"/>
</dbReference>
<dbReference type="InterPro" id="IPR003594">
    <property type="entry name" value="HATPase_dom"/>
</dbReference>
<dbReference type="PANTHER" id="PTHR43547">
    <property type="entry name" value="TWO-COMPONENT HISTIDINE KINASE"/>
    <property type="match status" value="1"/>
</dbReference>